<evidence type="ECO:0000256" key="5">
    <source>
        <dbReference type="ARBA" id="ARBA00022840"/>
    </source>
</evidence>
<organism evidence="6">
    <name type="scientific">Singulisphaera sp. Ch08</name>
    <dbReference type="NCBI Taxonomy" id="3120278"/>
    <lineage>
        <taxon>Bacteria</taxon>
        <taxon>Pseudomonadati</taxon>
        <taxon>Planctomycetota</taxon>
        <taxon>Planctomycetia</taxon>
        <taxon>Isosphaerales</taxon>
        <taxon>Isosphaeraceae</taxon>
        <taxon>Singulisphaera</taxon>
    </lineage>
</organism>
<dbReference type="GO" id="GO:0005524">
    <property type="term" value="F:ATP binding"/>
    <property type="evidence" value="ECO:0007669"/>
    <property type="project" value="UniProtKB-KW"/>
</dbReference>
<evidence type="ECO:0000256" key="2">
    <source>
        <dbReference type="ARBA" id="ARBA00012074"/>
    </source>
</evidence>
<evidence type="ECO:0000256" key="3">
    <source>
        <dbReference type="ARBA" id="ARBA00022679"/>
    </source>
</evidence>
<reference evidence="6" key="1">
    <citation type="submission" date="2024-05" db="EMBL/GenBank/DDBJ databases">
        <title>Planctomycetes of the genus Singulisphaera possess chitinolytic capabilities.</title>
        <authorList>
            <person name="Ivanova A."/>
        </authorList>
    </citation>
    <scope>NUCLEOTIDE SEQUENCE</scope>
    <source>
        <strain evidence="6">Ch08T</strain>
    </source>
</reference>
<keyword evidence="6" id="KW-0328">Glycosyltransferase</keyword>
<evidence type="ECO:0000256" key="4">
    <source>
        <dbReference type="ARBA" id="ARBA00022741"/>
    </source>
</evidence>
<dbReference type="PANTHER" id="PTHR30201:SF2">
    <property type="entry name" value="2-(5''-TRIPHOSPHORIBOSYL)-3'-DEPHOSPHOCOENZYME-A SYNTHASE"/>
    <property type="match status" value="1"/>
</dbReference>
<keyword evidence="3 6" id="KW-0808">Transferase</keyword>
<protein>
    <recommendedName>
        <fullName evidence="2">triphosphoribosyl-dephospho-CoA synthase</fullName>
        <ecNumber evidence="2">2.4.2.52</ecNumber>
    </recommendedName>
</protein>
<evidence type="ECO:0000313" key="6">
    <source>
        <dbReference type="EMBL" id="XBH01549.1"/>
    </source>
</evidence>
<dbReference type="AlphaFoldDB" id="A0AAU7C8D2"/>
<keyword evidence="5" id="KW-0067">ATP-binding</keyword>
<dbReference type="PANTHER" id="PTHR30201">
    <property type="entry name" value="TRIPHOSPHORIBOSYL-DEPHOSPHO-COA SYNTHASE"/>
    <property type="match status" value="1"/>
</dbReference>
<name>A0AAU7C8D2_9BACT</name>
<comment type="catalytic activity">
    <reaction evidence="1">
        <text>3'-dephospho-CoA + ATP = 2'-(5''-triphospho-alpha-D-ribosyl)-3'-dephospho-CoA + adenine</text>
        <dbReference type="Rhea" id="RHEA:15117"/>
        <dbReference type="ChEBI" id="CHEBI:16708"/>
        <dbReference type="ChEBI" id="CHEBI:30616"/>
        <dbReference type="ChEBI" id="CHEBI:57328"/>
        <dbReference type="ChEBI" id="CHEBI:61378"/>
        <dbReference type="EC" id="2.4.2.52"/>
    </reaction>
</comment>
<dbReference type="HAMAP" id="MF_01883">
    <property type="entry name" value="MdcB"/>
    <property type="match status" value="1"/>
</dbReference>
<dbReference type="EMBL" id="CP155447">
    <property type="protein sequence ID" value="XBH01549.1"/>
    <property type="molecule type" value="Genomic_DNA"/>
</dbReference>
<dbReference type="NCBIfam" id="NF002315">
    <property type="entry name" value="PRK01237.1"/>
    <property type="match status" value="1"/>
</dbReference>
<dbReference type="GO" id="GO:0051191">
    <property type="term" value="P:prosthetic group biosynthetic process"/>
    <property type="evidence" value="ECO:0007669"/>
    <property type="project" value="TreeGrafter"/>
</dbReference>
<dbReference type="Pfam" id="PF01874">
    <property type="entry name" value="CitG"/>
    <property type="match status" value="1"/>
</dbReference>
<sequence>MMDPTLDAGSLPSWPLAPDVSVGLNGRAMIGRRSLHLDFLALELSHLAVAVLLEEAELTPKPALVDRRGNGAHHDLDLAKLCRSAHALQDGFAAIARVAADEKPSLRLREQIGRIGREMEQRMLAATDGSNAHRGAIWALGLLVAAAAQRRSDRRPASLGEAAAVLARLPDTGLATDRPADRPLSPGERAHLRYGVAGARGEAQAAFPHAIRVALPVLRAARARGASEDCARLDALMAIMASLDDTCLLHRGGRAALEAAKAGARAVLRAGGAGECAGRQHLDRLHADLMARWASPGGSADLLAVTLFLDRFGDGSHPATSQTGELRWRR</sequence>
<dbReference type="GO" id="GO:0016757">
    <property type="term" value="F:glycosyltransferase activity"/>
    <property type="evidence" value="ECO:0007669"/>
    <property type="project" value="UniProtKB-KW"/>
</dbReference>
<dbReference type="RefSeq" id="WP_406694288.1">
    <property type="nucleotide sequence ID" value="NZ_CP155447.1"/>
</dbReference>
<dbReference type="Gene3D" id="1.10.4200.10">
    <property type="entry name" value="Triphosphoribosyl-dephospho-CoA protein"/>
    <property type="match status" value="2"/>
</dbReference>
<dbReference type="NCBIfam" id="TIGR03132">
    <property type="entry name" value="malonate_mdcB"/>
    <property type="match status" value="1"/>
</dbReference>
<evidence type="ECO:0000256" key="1">
    <source>
        <dbReference type="ARBA" id="ARBA00001210"/>
    </source>
</evidence>
<gene>
    <name evidence="6" type="ORF">V5E97_24750</name>
</gene>
<keyword evidence="4" id="KW-0547">Nucleotide-binding</keyword>
<dbReference type="GO" id="GO:0046917">
    <property type="term" value="F:triphosphoribosyl-dephospho-CoA synthase activity"/>
    <property type="evidence" value="ECO:0007669"/>
    <property type="project" value="UniProtKB-EC"/>
</dbReference>
<proteinExistence type="inferred from homology"/>
<accession>A0AAU7C8D2</accession>
<dbReference type="InterPro" id="IPR017555">
    <property type="entry name" value="TriPribosyl-deP-CoA_syn"/>
</dbReference>
<dbReference type="EC" id="2.4.2.52" evidence="2"/>
<dbReference type="InterPro" id="IPR002736">
    <property type="entry name" value="CitG"/>
</dbReference>